<dbReference type="Pfam" id="PF00076">
    <property type="entry name" value="RRM_1"/>
    <property type="match status" value="1"/>
</dbReference>
<accession>A0A8K0L6H1</accession>
<proteinExistence type="predicted"/>
<feature type="region of interest" description="Disordered" evidence="3">
    <location>
        <begin position="179"/>
        <end position="337"/>
    </location>
</feature>
<gene>
    <name evidence="5" type="ORF">KVT40_001716</name>
</gene>
<dbReference type="OrthoDB" id="5382468at2759"/>
<feature type="compositionally biased region" description="Acidic residues" evidence="3">
    <location>
        <begin position="1"/>
        <end position="14"/>
    </location>
</feature>
<feature type="compositionally biased region" description="Basic and acidic residues" evidence="3">
    <location>
        <begin position="183"/>
        <end position="200"/>
    </location>
</feature>
<reference evidence="5" key="1">
    <citation type="submission" date="2021-07" db="EMBL/GenBank/DDBJ databases">
        <title>Elsinoe batatas strain:CRI-CJ2 Genome sequencing and assembly.</title>
        <authorList>
            <person name="Huang L."/>
        </authorList>
    </citation>
    <scope>NUCLEOTIDE SEQUENCE</scope>
    <source>
        <strain evidence="5">CRI-CJ2</strain>
    </source>
</reference>
<keyword evidence="1 2" id="KW-0694">RNA-binding</keyword>
<dbReference type="InterPro" id="IPR012677">
    <property type="entry name" value="Nucleotide-bd_a/b_plait_sf"/>
</dbReference>
<dbReference type="Proteomes" id="UP000809789">
    <property type="component" value="Unassembled WGS sequence"/>
</dbReference>
<dbReference type="AlphaFoldDB" id="A0A8K0L6H1"/>
<dbReference type="EMBL" id="JAESVG020000002">
    <property type="protein sequence ID" value="KAG8630097.1"/>
    <property type="molecule type" value="Genomic_DNA"/>
</dbReference>
<keyword evidence="6" id="KW-1185">Reference proteome</keyword>
<feature type="compositionally biased region" description="Polar residues" evidence="3">
    <location>
        <begin position="61"/>
        <end position="71"/>
    </location>
</feature>
<dbReference type="GO" id="GO:0005634">
    <property type="term" value="C:nucleus"/>
    <property type="evidence" value="ECO:0007669"/>
    <property type="project" value="TreeGrafter"/>
</dbReference>
<evidence type="ECO:0000259" key="4">
    <source>
        <dbReference type="PROSITE" id="PS50102"/>
    </source>
</evidence>
<dbReference type="InterPro" id="IPR051229">
    <property type="entry name" value="ALYREF_mRNA_export"/>
</dbReference>
<dbReference type="PANTHER" id="PTHR19965">
    <property type="entry name" value="RNA AND EXPORT FACTOR BINDING PROTEIN"/>
    <property type="match status" value="1"/>
</dbReference>
<organism evidence="5 6">
    <name type="scientific">Elsinoe batatas</name>
    <dbReference type="NCBI Taxonomy" id="2601811"/>
    <lineage>
        <taxon>Eukaryota</taxon>
        <taxon>Fungi</taxon>
        <taxon>Dikarya</taxon>
        <taxon>Ascomycota</taxon>
        <taxon>Pezizomycotina</taxon>
        <taxon>Dothideomycetes</taxon>
        <taxon>Dothideomycetidae</taxon>
        <taxon>Myriangiales</taxon>
        <taxon>Elsinoaceae</taxon>
        <taxon>Elsinoe</taxon>
    </lineage>
</organism>
<evidence type="ECO:0000256" key="3">
    <source>
        <dbReference type="SAM" id="MobiDB-lite"/>
    </source>
</evidence>
<dbReference type="SMART" id="SM00360">
    <property type="entry name" value="RRM"/>
    <property type="match status" value="1"/>
</dbReference>
<evidence type="ECO:0000256" key="1">
    <source>
        <dbReference type="ARBA" id="ARBA00022884"/>
    </source>
</evidence>
<feature type="compositionally biased region" description="Basic and acidic residues" evidence="3">
    <location>
        <begin position="207"/>
        <end position="216"/>
    </location>
</feature>
<evidence type="ECO:0000256" key="2">
    <source>
        <dbReference type="PROSITE-ProRule" id="PRU00176"/>
    </source>
</evidence>
<dbReference type="CDD" id="cd12418">
    <property type="entry name" value="RRM_Aly_REF_like"/>
    <property type="match status" value="1"/>
</dbReference>
<evidence type="ECO:0000313" key="6">
    <source>
        <dbReference type="Proteomes" id="UP000809789"/>
    </source>
</evidence>
<name>A0A8K0L6H1_9PEZI</name>
<feature type="compositionally biased region" description="Basic and acidic residues" evidence="3">
    <location>
        <begin position="223"/>
        <end position="249"/>
    </location>
</feature>
<feature type="compositionally biased region" description="Basic and acidic residues" evidence="3">
    <location>
        <begin position="256"/>
        <end position="269"/>
    </location>
</feature>
<dbReference type="InterPro" id="IPR025715">
    <property type="entry name" value="FoP_C"/>
</dbReference>
<dbReference type="GO" id="GO:0003729">
    <property type="term" value="F:mRNA binding"/>
    <property type="evidence" value="ECO:0007669"/>
    <property type="project" value="TreeGrafter"/>
</dbReference>
<feature type="region of interest" description="Disordered" evidence="3">
    <location>
        <begin position="1"/>
        <end position="44"/>
    </location>
</feature>
<feature type="region of interest" description="Disordered" evidence="3">
    <location>
        <begin position="61"/>
        <end position="101"/>
    </location>
</feature>
<comment type="caution">
    <text evidence="5">The sequence shown here is derived from an EMBL/GenBank/DDBJ whole genome shotgun (WGS) entry which is preliminary data.</text>
</comment>
<dbReference type="SMART" id="SM01218">
    <property type="entry name" value="FoP_duplication"/>
    <property type="match status" value="1"/>
</dbReference>
<dbReference type="PROSITE" id="PS50102">
    <property type="entry name" value="RRM"/>
    <property type="match status" value="1"/>
</dbReference>
<feature type="domain" description="RRM" evidence="4">
    <location>
        <begin position="103"/>
        <end position="180"/>
    </location>
</feature>
<dbReference type="SUPFAM" id="SSF54928">
    <property type="entry name" value="RNA-binding domain, RBD"/>
    <property type="match status" value="1"/>
</dbReference>
<feature type="compositionally biased region" description="Basic and acidic residues" evidence="3">
    <location>
        <begin position="81"/>
        <end position="101"/>
    </location>
</feature>
<feature type="compositionally biased region" description="Polar residues" evidence="3">
    <location>
        <begin position="24"/>
        <end position="40"/>
    </location>
</feature>
<sequence>MDDLEDHAEGELGSDPDARRHETTTPVLETASESHTTQESLRGILTENGFMIDTTTKMRVSWSPGLSQHSPNDLIARRPGRREDYGRRSPSPDRRRAPPSDAAKLRVENLHFELLEPDIRELFQRIGNVVSVQLLYDRHDRTTGTAFVTYSSVADARRAVREFDGANAYGQPIRVTLLPPAEARPRNPFDNVEKPSRSLFERINTGSEDRSPERRDRGRGRGRRSESPRARREEIDRYVPGSRNRDRSPIRSRRGTPRESGRRPGERGGGRGGRGGRRTDGDGRPLVGGRPRKTQEELDAEMNDYWGAKGNDEQNGQKAESGEQGGAQDVEIDLMVE</sequence>
<protein>
    <recommendedName>
        <fullName evidence="4">RRM domain-containing protein</fullName>
    </recommendedName>
</protein>
<dbReference type="PANTHER" id="PTHR19965:SF82">
    <property type="entry name" value="THO COMPLEX SUBUNIT 4"/>
    <property type="match status" value="1"/>
</dbReference>
<dbReference type="Pfam" id="PF13865">
    <property type="entry name" value="FoP_duplication"/>
    <property type="match status" value="1"/>
</dbReference>
<dbReference type="InterPro" id="IPR000504">
    <property type="entry name" value="RRM_dom"/>
</dbReference>
<dbReference type="Gene3D" id="3.30.70.330">
    <property type="match status" value="1"/>
</dbReference>
<evidence type="ECO:0000313" key="5">
    <source>
        <dbReference type="EMBL" id="KAG8630097.1"/>
    </source>
</evidence>
<dbReference type="InterPro" id="IPR035979">
    <property type="entry name" value="RBD_domain_sf"/>
</dbReference>